<dbReference type="Proteomes" id="UP000183982">
    <property type="component" value="Unassembled WGS sequence"/>
</dbReference>
<sequence>MLRIWGRKTSSNVQAVMWAVAELGMEHTRHDAGHIYGVVDTDAFYALNPNRTVPVIEDDGIAPLWETGVILRYLGHKYGSDVLWPSDLAARTGVDKWAEWAKLNIAQAFTVPVFWQVVRTAPKDQDPAAIARALDGLSVKLAIAEEQVSKHAYLAGDQFSLADIQLGHVLYRYFDIDIARPEWPALEAYYARLKTRAAYRNTVMISYEELRVL</sequence>
<dbReference type="InterPro" id="IPR010987">
    <property type="entry name" value="Glutathione-S-Trfase_C-like"/>
</dbReference>
<dbReference type="PROSITE" id="PS50404">
    <property type="entry name" value="GST_NTER"/>
    <property type="match status" value="1"/>
</dbReference>
<dbReference type="InterPro" id="IPR036282">
    <property type="entry name" value="Glutathione-S-Trfase_C_sf"/>
</dbReference>
<dbReference type="RefSeq" id="WP_073254414.1">
    <property type="nucleotide sequence ID" value="NZ_FQZQ01000017.1"/>
</dbReference>
<dbReference type="PANTHER" id="PTHR44051">
    <property type="entry name" value="GLUTATHIONE S-TRANSFERASE-RELATED"/>
    <property type="match status" value="1"/>
</dbReference>
<dbReference type="PANTHER" id="PTHR44051:SF19">
    <property type="entry name" value="DISULFIDE-BOND OXIDOREDUCTASE YFCG"/>
    <property type="match status" value="1"/>
</dbReference>
<comment type="similarity">
    <text evidence="1">Belongs to the GST superfamily.</text>
</comment>
<evidence type="ECO:0000259" key="4">
    <source>
        <dbReference type="PROSITE" id="PS50405"/>
    </source>
</evidence>
<evidence type="ECO:0000256" key="2">
    <source>
        <dbReference type="ARBA" id="ARBA00022679"/>
    </source>
</evidence>
<dbReference type="FunFam" id="3.40.30.10:FF:000039">
    <property type="entry name" value="Glutathione S-transferase domain"/>
    <property type="match status" value="1"/>
</dbReference>
<organism evidence="5 6">
    <name type="scientific">Shimia gijangensis</name>
    <dbReference type="NCBI Taxonomy" id="1470563"/>
    <lineage>
        <taxon>Bacteria</taxon>
        <taxon>Pseudomonadati</taxon>
        <taxon>Pseudomonadota</taxon>
        <taxon>Alphaproteobacteria</taxon>
        <taxon>Rhodobacterales</taxon>
        <taxon>Roseobacteraceae</taxon>
    </lineage>
</organism>
<dbReference type="SFLD" id="SFLDS00019">
    <property type="entry name" value="Glutathione_Transferase_(cytos"/>
    <property type="match status" value="1"/>
</dbReference>
<dbReference type="Pfam" id="PF13409">
    <property type="entry name" value="GST_N_2"/>
    <property type="match status" value="1"/>
</dbReference>
<gene>
    <name evidence="5" type="ORF">SAMN05444000_11783</name>
</gene>
<dbReference type="PROSITE" id="PS50405">
    <property type="entry name" value="GST_CTER"/>
    <property type="match status" value="1"/>
</dbReference>
<evidence type="ECO:0000313" key="6">
    <source>
        <dbReference type="Proteomes" id="UP000183982"/>
    </source>
</evidence>
<accession>A0A1M6P6T3</accession>
<dbReference type="CDD" id="cd03047">
    <property type="entry name" value="GST_N_2"/>
    <property type="match status" value="1"/>
</dbReference>
<dbReference type="SFLD" id="SFLDG01150">
    <property type="entry name" value="Main.1:_Beta-like"/>
    <property type="match status" value="1"/>
</dbReference>
<evidence type="ECO:0000259" key="3">
    <source>
        <dbReference type="PROSITE" id="PS50404"/>
    </source>
</evidence>
<dbReference type="AlphaFoldDB" id="A0A1M6P6T3"/>
<dbReference type="SUPFAM" id="SSF52833">
    <property type="entry name" value="Thioredoxin-like"/>
    <property type="match status" value="1"/>
</dbReference>
<dbReference type="InterPro" id="IPR036249">
    <property type="entry name" value="Thioredoxin-like_sf"/>
</dbReference>
<name>A0A1M6P6T3_9RHOB</name>
<feature type="domain" description="GST N-terminal" evidence="3">
    <location>
        <begin position="1"/>
        <end position="82"/>
    </location>
</feature>
<keyword evidence="2 5" id="KW-0808">Transferase</keyword>
<proteinExistence type="inferred from homology"/>
<dbReference type="SUPFAM" id="SSF47616">
    <property type="entry name" value="GST C-terminal domain-like"/>
    <property type="match status" value="1"/>
</dbReference>
<dbReference type="Gene3D" id="1.20.1050.10">
    <property type="match status" value="1"/>
</dbReference>
<protein>
    <submittedName>
        <fullName evidence="5">Glutathione S-transferase</fullName>
    </submittedName>
</protein>
<dbReference type="InterPro" id="IPR004046">
    <property type="entry name" value="GST_C"/>
</dbReference>
<feature type="domain" description="GST C-terminal" evidence="4">
    <location>
        <begin position="87"/>
        <end position="213"/>
    </location>
</feature>
<dbReference type="InterPro" id="IPR004045">
    <property type="entry name" value="Glutathione_S-Trfase_N"/>
</dbReference>
<dbReference type="EMBL" id="FQZQ01000017">
    <property type="protein sequence ID" value="SHK03625.1"/>
    <property type="molecule type" value="Genomic_DNA"/>
</dbReference>
<reference evidence="6" key="1">
    <citation type="submission" date="2016-11" db="EMBL/GenBank/DDBJ databases">
        <authorList>
            <person name="Varghese N."/>
            <person name="Submissions S."/>
        </authorList>
    </citation>
    <scope>NUCLEOTIDE SEQUENCE [LARGE SCALE GENOMIC DNA]</scope>
    <source>
        <strain evidence="6">DSM 100564</strain>
    </source>
</reference>
<dbReference type="InterPro" id="IPR040079">
    <property type="entry name" value="Glutathione_S-Trfase"/>
</dbReference>
<dbReference type="SFLD" id="SFLDG00358">
    <property type="entry name" value="Main_(cytGST)"/>
    <property type="match status" value="1"/>
</dbReference>
<dbReference type="GO" id="GO:0016740">
    <property type="term" value="F:transferase activity"/>
    <property type="evidence" value="ECO:0007669"/>
    <property type="project" value="UniProtKB-KW"/>
</dbReference>
<dbReference type="Gene3D" id="3.40.30.10">
    <property type="entry name" value="Glutaredoxin"/>
    <property type="match status" value="1"/>
</dbReference>
<evidence type="ECO:0000313" key="5">
    <source>
        <dbReference type="EMBL" id="SHK03625.1"/>
    </source>
</evidence>
<dbReference type="STRING" id="1470563.SAMN05444000_11783"/>
<dbReference type="Pfam" id="PF00043">
    <property type="entry name" value="GST_C"/>
    <property type="match status" value="1"/>
</dbReference>
<dbReference type="OrthoDB" id="9810080at2"/>
<evidence type="ECO:0000256" key="1">
    <source>
        <dbReference type="ARBA" id="ARBA00007409"/>
    </source>
</evidence>
<keyword evidence="6" id="KW-1185">Reference proteome</keyword>